<gene>
    <name evidence="1" type="ORF">HPB47_019881</name>
</gene>
<reference evidence="1 2" key="1">
    <citation type="journal article" date="2020" name="Cell">
        <title>Large-Scale Comparative Analyses of Tick Genomes Elucidate Their Genetic Diversity and Vector Capacities.</title>
        <authorList>
            <consortium name="Tick Genome and Microbiome Consortium (TIGMIC)"/>
            <person name="Jia N."/>
            <person name="Wang J."/>
            <person name="Shi W."/>
            <person name="Du L."/>
            <person name="Sun Y."/>
            <person name="Zhan W."/>
            <person name="Jiang J.F."/>
            <person name="Wang Q."/>
            <person name="Zhang B."/>
            <person name="Ji P."/>
            <person name="Bell-Sakyi L."/>
            <person name="Cui X.M."/>
            <person name="Yuan T.T."/>
            <person name="Jiang B.G."/>
            <person name="Yang W.F."/>
            <person name="Lam T.T."/>
            <person name="Chang Q.C."/>
            <person name="Ding S.J."/>
            <person name="Wang X.J."/>
            <person name="Zhu J.G."/>
            <person name="Ruan X.D."/>
            <person name="Zhao L."/>
            <person name="Wei J.T."/>
            <person name="Ye R.Z."/>
            <person name="Que T.C."/>
            <person name="Du C.H."/>
            <person name="Zhou Y.H."/>
            <person name="Cheng J.X."/>
            <person name="Dai P.F."/>
            <person name="Guo W.B."/>
            <person name="Han X.H."/>
            <person name="Huang E.J."/>
            <person name="Li L.F."/>
            <person name="Wei W."/>
            <person name="Gao Y.C."/>
            <person name="Liu J.Z."/>
            <person name="Shao H.Z."/>
            <person name="Wang X."/>
            <person name="Wang C.C."/>
            <person name="Yang T.C."/>
            <person name="Huo Q.B."/>
            <person name="Li W."/>
            <person name="Chen H.Y."/>
            <person name="Chen S.E."/>
            <person name="Zhou L.G."/>
            <person name="Ni X.B."/>
            <person name="Tian J.H."/>
            <person name="Sheng Y."/>
            <person name="Liu T."/>
            <person name="Pan Y.S."/>
            <person name="Xia L.Y."/>
            <person name="Li J."/>
            <person name="Zhao F."/>
            <person name="Cao W.C."/>
        </authorList>
    </citation>
    <scope>NUCLEOTIDE SEQUENCE [LARGE SCALE GENOMIC DNA]</scope>
    <source>
        <strain evidence="1">Iper-2018</strain>
    </source>
</reference>
<name>A0AC60QH07_IXOPE</name>
<evidence type="ECO:0000313" key="2">
    <source>
        <dbReference type="Proteomes" id="UP000805193"/>
    </source>
</evidence>
<protein>
    <submittedName>
        <fullName evidence="1">Uncharacterized protein</fullName>
    </submittedName>
</protein>
<accession>A0AC60QH07</accession>
<comment type="caution">
    <text evidence="1">The sequence shown here is derived from an EMBL/GenBank/DDBJ whole genome shotgun (WGS) entry which is preliminary data.</text>
</comment>
<organism evidence="1 2">
    <name type="scientific">Ixodes persulcatus</name>
    <name type="common">Taiga tick</name>
    <dbReference type="NCBI Taxonomy" id="34615"/>
    <lineage>
        <taxon>Eukaryota</taxon>
        <taxon>Metazoa</taxon>
        <taxon>Ecdysozoa</taxon>
        <taxon>Arthropoda</taxon>
        <taxon>Chelicerata</taxon>
        <taxon>Arachnida</taxon>
        <taxon>Acari</taxon>
        <taxon>Parasitiformes</taxon>
        <taxon>Ixodida</taxon>
        <taxon>Ixodoidea</taxon>
        <taxon>Ixodidae</taxon>
        <taxon>Ixodinae</taxon>
        <taxon>Ixodes</taxon>
    </lineage>
</organism>
<evidence type="ECO:0000313" key="1">
    <source>
        <dbReference type="EMBL" id="KAG0433470.1"/>
    </source>
</evidence>
<keyword evidence="2" id="KW-1185">Reference proteome</keyword>
<sequence>MSAKTRNVLRMLRNKIECDGGKEQLMRCLKQPEDAFLRPSTNAKQASIRVFFGASAGALTLSKATDKEYGLAVKLLLVCATCEFEKKQFSTPRVAGTAKITSFEVNMRAMKGIQSIGKGVTALADLYCVRAALEPVFARLSDENLLARCSEGKRQNASESLHSVIWTQTSKNANASLDRVKRAAAEAVAVYNQGRWAMNESFAAILGYAAGDCLVRRSMEKDNLRLRRAKGVHQGGSNAKQRFSRQYKTETAGDYSPGQLRGGPPFKCYTNKGPF</sequence>
<proteinExistence type="predicted"/>
<dbReference type="Proteomes" id="UP000805193">
    <property type="component" value="Unassembled WGS sequence"/>
</dbReference>
<dbReference type="EMBL" id="JABSTQ010009056">
    <property type="protein sequence ID" value="KAG0433470.1"/>
    <property type="molecule type" value="Genomic_DNA"/>
</dbReference>